<dbReference type="OrthoDB" id="9977239at2759"/>
<dbReference type="EMBL" id="RBNI01000043">
    <property type="protein sequence ID" value="RUP52377.1"/>
    <property type="molecule type" value="Genomic_DNA"/>
</dbReference>
<dbReference type="Proteomes" id="UP000268093">
    <property type="component" value="Unassembled WGS sequence"/>
</dbReference>
<keyword evidence="2" id="KW-1185">Reference proteome</keyword>
<protein>
    <submittedName>
        <fullName evidence="1">Uncharacterized protein</fullName>
    </submittedName>
</protein>
<comment type="caution">
    <text evidence="1">The sequence shown here is derived from an EMBL/GenBank/DDBJ whole genome shotgun (WGS) entry which is preliminary data.</text>
</comment>
<accession>A0A433DNH3</accession>
<evidence type="ECO:0000313" key="1">
    <source>
        <dbReference type="EMBL" id="RUP52377.1"/>
    </source>
</evidence>
<name>A0A433DNH3_9FUNG</name>
<feature type="non-terminal residue" evidence="1">
    <location>
        <position position="1"/>
    </location>
</feature>
<dbReference type="AlphaFoldDB" id="A0A433DNH3"/>
<reference evidence="1 2" key="1">
    <citation type="journal article" date="2018" name="New Phytol.">
        <title>Phylogenomics of Endogonaceae and evolution of mycorrhizas within Mucoromycota.</title>
        <authorList>
            <person name="Chang Y."/>
            <person name="Desiro A."/>
            <person name="Na H."/>
            <person name="Sandor L."/>
            <person name="Lipzen A."/>
            <person name="Clum A."/>
            <person name="Barry K."/>
            <person name="Grigoriev I.V."/>
            <person name="Martin F.M."/>
            <person name="Stajich J.E."/>
            <person name="Smith M.E."/>
            <person name="Bonito G."/>
            <person name="Spatafora J.W."/>
        </authorList>
    </citation>
    <scope>NUCLEOTIDE SEQUENCE [LARGE SCALE GENOMIC DNA]</scope>
    <source>
        <strain evidence="1 2">GMNB39</strain>
    </source>
</reference>
<sequence length="229" mass="25835">RQISEENNCSKTERTQLEDLVECAVLVAHGKSANDPQLPSWETDLNLKIEAVCNQILTSEQMKPLIDLGDLLVKATRDLATNPEGIQYDVDKLMGTNKQVFSILGPHTGHYYGDIILLFKPDIMNHPQSNISPNAATAFWSGREANNRPFMPTGKPKSDEAIEKFHKSKLHTSCSNWAKAAAADICAQLAWKFYTAYYCPKDYGSHGKNTHIFERCEKRMVEERITFCI</sequence>
<evidence type="ECO:0000313" key="2">
    <source>
        <dbReference type="Proteomes" id="UP000268093"/>
    </source>
</evidence>
<proteinExistence type="predicted"/>
<gene>
    <name evidence="1" type="ORF">BC936DRAFT_145525</name>
</gene>
<organism evidence="1 2">
    <name type="scientific">Jimgerdemannia flammicorona</name>
    <dbReference type="NCBI Taxonomy" id="994334"/>
    <lineage>
        <taxon>Eukaryota</taxon>
        <taxon>Fungi</taxon>
        <taxon>Fungi incertae sedis</taxon>
        <taxon>Mucoromycota</taxon>
        <taxon>Mucoromycotina</taxon>
        <taxon>Endogonomycetes</taxon>
        <taxon>Endogonales</taxon>
        <taxon>Endogonaceae</taxon>
        <taxon>Jimgerdemannia</taxon>
    </lineage>
</organism>